<reference evidence="4 5" key="1">
    <citation type="submission" date="2021-05" db="EMBL/GenBank/DDBJ databases">
        <title>Genome Assembly of Synthetic Allotetraploid Brassica napus Reveals Homoeologous Exchanges between Subgenomes.</title>
        <authorList>
            <person name="Davis J.T."/>
        </authorList>
    </citation>
    <scope>NUCLEOTIDE SEQUENCE [LARGE SCALE GENOMIC DNA]</scope>
    <source>
        <strain evidence="5">cv. Da-Ae</strain>
        <tissue evidence="4">Seedling</tissue>
    </source>
</reference>
<proteinExistence type="predicted"/>
<dbReference type="Pfam" id="PF09118">
    <property type="entry name" value="GO-like_E_set"/>
    <property type="match status" value="1"/>
</dbReference>
<dbReference type="Gene3D" id="2.60.40.10">
    <property type="entry name" value="Immunoglobulins"/>
    <property type="match status" value="1"/>
</dbReference>
<keyword evidence="5" id="KW-1185">Reference proteome</keyword>
<dbReference type="EMBL" id="JAGKQM010000018">
    <property type="protein sequence ID" value="KAH0862911.1"/>
    <property type="molecule type" value="Genomic_DNA"/>
</dbReference>
<organism evidence="4 5">
    <name type="scientific">Brassica napus</name>
    <name type="common">Rape</name>
    <dbReference type="NCBI Taxonomy" id="3708"/>
    <lineage>
        <taxon>Eukaryota</taxon>
        <taxon>Viridiplantae</taxon>
        <taxon>Streptophyta</taxon>
        <taxon>Embryophyta</taxon>
        <taxon>Tracheophyta</taxon>
        <taxon>Spermatophyta</taxon>
        <taxon>Magnoliopsida</taxon>
        <taxon>eudicotyledons</taxon>
        <taxon>Gunneridae</taxon>
        <taxon>Pentapetalae</taxon>
        <taxon>rosids</taxon>
        <taxon>malvids</taxon>
        <taxon>Brassicales</taxon>
        <taxon>Brassicaceae</taxon>
        <taxon>Brassiceae</taxon>
        <taxon>Brassica</taxon>
    </lineage>
</organism>
<gene>
    <name evidence="4" type="ORF">HID58_080122</name>
</gene>
<dbReference type="PANTHER" id="PTHR32208">
    <property type="entry name" value="SECRETED PROTEIN-RELATED"/>
    <property type="match status" value="1"/>
</dbReference>
<dbReference type="Gene3D" id="2.130.10.80">
    <property type="entry name" value="Galactose oxidase/kelch, beta-propeller"/>
    <property type="match status" value="1"/>
</dbReference>
<sequence>FNYEFFPKMTSPDVIEMPFLADTYTGTDGNLFTFANNRAILFNYGAPKGSPKNPVNSRFESLNPNTIPRMYHSTAILLRDGRVLVRGSNPHAFYSFTRKTPKPPPKIMSPTSQSTISYGMNLKVKLKVAGKVKGRAKRLLVLDNVRVKRTSSVFGALFGKSKKYEVQVKTPRSANIAPPGYYMMFVVNQNIPSEGIWVRLQ</sequence>
<dbReference type="SUPFAM" id="SSF81296">
    <property type="entry name" value="E set domains"/>
    <property type="match status" value="1"/>
</dbReference>
<evidence type="ECO:0000256" key="1">
    <source>
        <dbReference type="ARBA" id="ARBA00022729"/>
    </source>
</evidence>
<protein>
    <recommendedName>
        <fullName evidence="6">Galactose oxidase-like Early set domain-containing protein</fullName>
    </recommendedName>
</protein>
<feature type="non-terminal residue" evidence="4">
    <location>
        <position position="1"/>
    </location>
</feature>
<evidence type="ECO:0008006" key="6">
    <source>
        <dbReference type="Google" id="ProtNLM"/>
    </source>
</evidence>
<dbReference type="InterPro" id="IPR037293">
    <property type="entry name" value="Gal_Oxidase_central_sf"/>
</dbReference>
<dbReference type="InterPro" id="IPR009880">
    <property type="entry name" value="Glyoxal_oxidase_N"/>
</dbReference>
<evidence type="ECO:0000313" key="5">
    <source>
        <dbReference type="Proteomes" id="UP000824890"/>
    </source>
</evidence>
<feature type="domain" description="Galactose oxidase-like Early set" evidence="3">
    <location>
        <begin position="138"/>
        <end position="199"/>
    </location>
</feature>
<dbReference type="PANTHER" id="PTHR32208:SF62">
    <property type="entry name" value="OXIDASE, PUTATIVE, EXPRESSED-RELATED"/>
    <property type="match status" value="1"/>
</dbReference>
<comment type="caution">
    <text evidence="4">The sequence shown here is derived from an EMBL/GenBank/DDBJ whole genome shotgun (WGS) entry which is preliminary data.</text>
</comment>
<dbReference type="InterPro" id="IPR015202">
    <property type="entry name" value="GO-like_E_set"/>
</dbReference>
<evidence type="ECO:0000313" key="4">
    <source>
        <dbReference type="EMBL" id="KAH0862911.1"/>
    </source>
</evidence>
<dbReference type="SUPFAM" id="SSF50965">
    <property type="entry name" value="Galactose oxidase, central domain"/>
    <property type="match status" value="1"/>
</dbReference>
<dbReference type="InterPro" id="IPR011043">
    <property type="entry name" value="Gal_Oxase/kelch_b-propeller"/>
</dbReference>
<name>A0ABQ7Y423_BRANA</name>
<dbReference type="InterPro" id="IPR014756">
    <property type="entry name" value="Ig_E-set"/>
</dbReference>
<keyword evidence="1" id="KW-0732">Signal</keyword>
<accession>A0ABQ7Y423</accession>
<dbReference type="Pfam" id="PF07250">
    <property type="entry name" value="Glyoxal_oxid_N"/>
    <property type="match status" value="1"/>
</dbReference>
<dbReference type="Proteomes" id="UP000824890">
    <property type="component" value="Unassembled WGS sequence"/>
</dbReference>
<feature type="domain" description="Glyoxal oxidase N-terminal" evidence="2">
    <location>
        <begin position="50"/>
        <end position="99"/>
    </location>
</feature>
<dbReference type="InterPro" id="IPR013783">
    <property type="entry name" value="Ig-like_fold"/>
</dbReference>
<evidence type="ECO:0000259" key="2">
    <source>
        <dbReference type="Pfam" id="PF07250"/>
    </source>
</evidence>
<evidence type="ECO:0000259" key="3">
    <source>
        <dbReference type="Pfam" id="PF09118"/>
    </source>
</evidence>